<dbReference type="EMBL" id="GGEC01012485">
    <property type="protein sequence ID" value="MBW92968.1"/>
    <property type="molecule type" value="Transcribed_RNA"/>
</dbReference>
<proteinExistence type="predicted"/>
<sequence length="76" mass="8177">MTGGGRRRTRGILINERCKVETVITIGILKIRPSNTLLSLGFLGIISSISRIRAKATHIGVTLFSAWATHSQSGVS</sequence>
<evidence type="ECO:0000313" key="1">
    <source>
        <dbReference type="EMBL" id="MBW92968.1"/>
    </source>
</evidence>
<dbReference type="AlphaFoldDB" id="A0A2P2JHL9"/>
<organism evidence="1">
    <name type="scientific">Rhizophora mucronata</name>
    <name type="common">Asiatic mangrove</name>
    <dbReference type="NCBI Taxonomy" id="61149"/>
    <lineage>
        <taxon>Eukaryota</taxon>
        <taxon>Viridiplantae</taxon>
        <taxon>Streptophyta</taxon>
        <taxon>Embryophyta</taxon>
        <taxon>Tracheophyta</taxon>
        <taxon>Spermatophyta</taxon>
        <taxon>Magnoliopsida</taxon>
        <taxon>eudicotyledons</taxon>
        <taxon>Gunneridae</taxon>
        <taxon>Pentapetalae</taxon>
        <taxon>rosids</taxon>
        <taxon>fabids</taxon>
        <taxon>Malpighiales</taxon>
        <taxon>Rhizophoraceae</taxon>
        <taxon>Rhizophora</taxon>
    </lineage>
</organism>
<reference evidence="1" key="1">
    <citation type="submission" date="2018-02" db="EMBL/GenBank/DDBJ databases">
        <title>Rhizophora mucronata_Transcriptome.</title>
        <authorList>
            <person name="Meera S.P."/>
            <person name="Sreeshan A."/>
            <person name="Augustine A."/>
        </authorList>
    </citation>
    <scope>NUCLEOTIDE SEQUENCE</scope>
    <source>
        <tissue evidence="1">Leaf</tissue>
    </source>
</reference>
<name>A0A2P2JHL9_RHIMU</name>
<accession>A0A2P2JHL9</accession>
<protein>
    <submittedName>
        <fullName evidence="1">Pentatricopeptide repeat-containing protein</fullName>
    </submittedName>
</protein>